<evidence type="ECO:0000313" key="15">
    <source>
        <dbReference type="Proteomes" id="UP000827889"/>
    </source>
</evidence>
<dbReference type="RefSeq" id="XP_030543770.2">
    <property type="nucleotide sequence ID" value="XM_030687910.2"/>
</dbReference>
<dbReference type="GO" id="GO:0046872">
    <property type="term" value="F:metal ion binding"/>
    <property type="evidence" value="ECO:0007669"/>
    <property type="project" value="UniProtKB-KW"/>
</dbReference>
<dbReference type="PROSITE" id="PS50878">
    <property type="entry name" value="RT_POL"/>
    <property type="match status" value="1"/>
</dbReference>
<dbReference type="GO" id="GO:0007004">
    <property type="term" value="P:telomere maintenance via telomerase"/>
    <property type="evidence" value="ECO:0007669"/>
    <property type="project" value="TreeGrafter"/>
</dbReference>
<dbReference type="GO" id="GO:0000333">
    <property type="term" value="C:telomerase catalytic core complex"/>
    <property type="evidence" value="ECO:0007669"/>
    <property type="project" value="TreeGrafter"/>
</dbReference>
<evidence type="ECO:0000256" key="11">
    <source>
        <dbReference type="ARBA" id="ARBA00023242"/>
    </source>
</evidence>
<proteinExistence type="inferred from homology"/>
<dbReference type="GO" id="GO:0003720">
    <property type="term" value="F:telomerase activity"/>
    <property type="evidence" value="ECO:0007669"/>
    <property type="project" value="InterPro"/>
</dbReference>
<name>A0A8B8Q9I3_9MYRT</name>
<keyword evidence="8 13" id="KW-0460">Magnesium</keyword>
<keyword evidence="5 13" id="KW-0808">Transferase</keyword>
<evidence type="ECO:0000256" key="1">
    <source>
        <dbReference type="ARBA" id="ARBA00008001"/>
    </source>
</evidence>
<dbReference type="PANTHER" id="PTHR12066:SF0">
    <property type="entry name" value="TELOMERASE REVERSE TRANSCRIPTASE"/>
    <property type="match status" value="1"/>
</dbReference>
<dbReference type="Pfam" id="PF21399">
    <property type="entry name" value="TERT_C"/>
    <property type="match status" value="1"/>
</dbReference>
<sequence>MPKKRRVPCVLWRLFRDRARPLVDTIVKLLPPPPSAAAEQCRWCGGRRCLGCVRGGGEEAIASFLLRPDDPSEYRKLLTRCFVVVGDDAPPLSDLSPLARWSQRQIVLRTIEMLCSENSASGNVISIGYSKDDHSSVAIELLTSSAWCVLLERVGDSVMMYLLKYASIFLPYPCKKHFQVAGLPITKLDNRLLKHSPESHSQRTFLLQYGAQKKRKRARYVKLSSEMEKSTNLLHVGTSLISSSNGTAYAKKDKVLQIIFPDRAASSDESFCEVLQGSSNLIVSKVRKHRRRFSWQRRGHKRRPDSHGSGVGCSEVLCADQDNLAGSSQGESSSSFNYPYVKMPMLCSCCQLFIAVEKLADGTQIQRRDMFYDLESSLTTGFPGKHILNTLKPSVAGSLILLQKLFGLSNKDLNTKSNTCLHDGSFCPGGSTCLYHSMINLLKTLLRKARCCQYSRLLDKHCPPPTSVRDASGNAHSLSEGFESVDKLPRYDLKHHENKLETNVTEFEELKSYCSKSQVVAFIWAVCRSIVPLELLGAPINWRKLRRNIYKFIELRRFEQFSLKQCMHKLQAVRFIFLFRDLSIRSNDQVLQDAVGENIDILRNGNNELNEMMSILRHTLLKRWIYWFFSCLVVPLVRANFYVTESEYGKQDVFFFRKSIWESLSNRVMSHLKDKSYTCLSDASVRSILGRRSFGFSKLRFRPKENGLRMLANLKASSCIPARKSHHNDQCCQTLKMRQFREKAGKFKLFRSANSVLRDMHAVLRSLKVEESEKLGSSVFDYNDVYRKLCPFLVGMKNGATKFPDMFIIVSDVSKAFDSINQDKLLSILQDVIAQPGYLLEESSEIVCRKKGLWVHHNLNLVGKHIRNGPRRLAPCFFASSFHGVLTNQERSRFIKREELFVNLIEHVKRNVLQFDKNFYLQGVGIPQGSIISSLLCSLYYGHLERSVVFPFLEKAHESATDDFSTRQSCQGISGSDAVIMLEKDDLPNPSFLLLRFIDDILFISTSKRQAASFFLRLKRGFRDYNCFMNEEKFGLNFDVGPHSQSRIQSHRAYIDESGNSFLRWSGLLINCTSLEVQADYTRYQKTHLRSALTVRWQQKPGSHLKTKLCDFLRPKCHPIFFDSNINSAAVVRLNIYQVFLLCAMKFHCYVCDLSYICKIKASSYMKMIEESFRHMFSLIKKRMRTGHLVPSLRPVLQLEEGEVEWLGLVAYIRVLERKQSRHKGLLSHLKSKFSKHWINRDVSPQLKHAVDGSHSSSLWQIEY</sequence>
<dbReference type="GO" id="GO:0042162">
    <property type="term" value="F:telomeric DNA binding"/>
    <property type="evidence" value="ECO:0007669"/>
    <property type="project" value="TreeGrafter"/>
</dbReference>
<evidence type="ECO:0000259" key="14">
    <source>
        <dbReference type="PROSITE" id="PS50878"/>
    </source>
</evidence>
<evidence type="ECO:0000256" key="4">
    <source>
        <dbReference type="ARBA" id="ARBA00022454"/>
    </source>
</evidence>
<dbReference type="GeneID" id="115750511"/>
<dbReference type="SMART" id="SM00975">
    <property type="entry name" value="Telomerase_RBD"/>
    <property type="match status" value="1"/>
</dbReference>
<keyword evidence="10 13" id="KW-0695">RNA-directed DNA polymerase</keyword>
<dbReference type="CDD" id="cd01648">
    <property type="entry name" value="TERT"/>
    <property type="match status" value="1"/>
</dbReference>
<dbReference type="Gene3D" id="1.10.357.90">
    <property type="match status" value="1"/>
</dbReference>
<evidence type="ECO:0000256" key="7">
    <source>
        <dbReference type="ARBA" id="ARBA00022723"/>
    </source>
</evidence>
<keyword evidence="7 13" id="KW-0479">Metal-binding</keyword>
<evidence type="ECO:0000256" key="10">
    <source>
        <dbReference type="ARBA" id="ARBA00022918"/>
    </source>
</evidence>
<dbReference type="SUPFAM" id="SSF56672">
    <property type="entry name" value="DNA/RNA polymerases"/>
    <property type="match status" value="1"/>
</dbReference>
<evidence type="ECO:0000313" key="16">
    <source>
        <dbReference type="RefSeq" id="XP_030543770.2"/>
    </source>
</evidence>
<gene>
    <name evidence="16" type="primary">LOC115750511</name>
</gene>
<dbReference type="EC" id="2.7.7.49" evidence="2 13"/>
<evidence type="ECO:0000256" key="13">
    <source>
        <dbReference type="RuleBase" id="RU365061"/>
    </source>
</evidence>
<evidence type="ECO:0000256" key="12">
    <source>
        <dbReference type="ARBA" id="ARBA00048173"/>
    </source>
</evidence>
<organism evidence="15 16">
    <name type="scientific">Rhodamnia argentea</name>
    <dbReference type="NCBI Taxonomy" id="178133"/>
    <lineage>
        <taxon>Eukaryota</taxon>
        <taxon>Viridiplantae</taxon>
        <taxon>Streptophyta</taxon>
        <taxon>Embryophyta</taxon>
        <taxon>Tracheophyta</taxon>
        <taxon>Spermatophyta</taxon>
        <taxon>Magnoliopsida</taxon>
        <taxon>eudicotyledons</taxon>
        <taxon>Gunneridae</taxon>
        <taxon>Pentapetalae</taxon>
        <taxon>rosids</taxon>
        <taxon>malvids</taxon>
        <taxon>Myrtales</taxon>
        <taxon>Myrtaceae</taxon>
        <taxon>Myrtoideae</taxon>
        <taxon>Myrteae</taxon>
        <taxon>Australasian group</taxon>
        <taxon>Rhodamnia</taxon>
    </lineage>
</organism>
<keyword evidence="9 13" id="KW-0779">Telomere</keyword>
<dbReference type="Gene3D" id="1.10.132.70">
    <property type="match status" value="1"/>
</dbReference>
<comment type="similarity">
    <text evidence="1 13">Belongs to the reverse transcriptase family. Telomerase subfamily.</text>
</comment>
<dbReference type="AlphaFoldDB" id="A0A8B8Q9I3"/>
<comment type="catalytic activity">
    <reaction evidence="12 13">
        <text>DNA(n) + a 2'-deoxyribonucleoside 5'-triphosphate = DNA(n+1) + diphosphate</text>
        <dbReference type="Rhea" id="RHEA:22508"/>
        <dbReference type="Rhea" id="RHEA-COMP:17339"/>
        <dbReference type="Rhea" id="RHEA-COMP:17340"/>
        <dbReference type="ChEBI" id="CHEBI:33019"/>
        <dbReference type="ChEBI" id="CHEBI:61560"/>
        <dbReference type="ChEBI" id="CHEBI:173112"/>
        <dbReference type="EC" id="2.7.7.49"/>
    </reaction>
</comment>
<evidence type="ECO:0000256" key="3">
    <source>
        <dbReference type="ARBA" id="ARBA00016182"/>
    </source>
</evidence>
<evidence type="ECO:0000256" key="9">
    <source>
        <dbReference type="ARBA" id="ARBA00022895"/>
    </source>
</evidence>
<evidence type="ECO:0000256" key="6">
    <source>
        <dbReference type="ARBA" id="ARBA00022695"/>
    </source>
</evidence>
<dbReference type="Pfam" id="PF12009">
    <property type="entry name" value="Telomerase_RBD"/>
    <property type="match status" value="1"/>
</dbReference>
<comment type="subcellular location">
    <subcellularLocation>
        <location evidence="13">Nucleus</location>
    </subcellularLocation>
    <subcellularLocation>
        <location evidence="13">Chromosome</location>
        <location evidence="13">Telomere</location>
    </subcellularLocation>
</comment>
<protein>
    <recommendedName>
        <fullName evidence="3 13">Telomerase reverse transcriptase</fullName>
        <ecNumber evidence="2 13">2.7.7.49</ecNumber>
    </recommendedName>
    <alternativeName>
        <fullName evidence="13">Telomerase catalytic subunit</fullName>
    </alternativeName>
</protein>
<feature type="domain" description="Reverse transcriptase" evidence="14">
    <location>
        <begin position="683"/>
        <end position="1070"/>
    </location>
</feature>
<dbReference type="PRINTS" id="PR01365">
    <property type="entry name" value="TELOMERASERT"/>
</dbReference>
<evidence type="ECO:0000256" key="8">
    <source>
        <dbReference type="ARBA" id="ARBA00022842"/>
    </source>
</evidence>
<keyword evidence="4 13" id="KW-0158">Chromosome</keyword>
<dbReference type="InterPro" id="IPR021891">
    <property type="entry name" value="Telomerase_RBD"/>
</dbReference>
<evidence type="ECO:0000256" key="2">
    <source>
        <dbReference type="ARBA" id="ARBA00012493"/>
    </source>
</evidence>
<dbReference type="GO" id="GO:0000781">
    <property type="term" value="C:chromosome, telomeric region"/>
    <property type="evidence" value="ECO:0007669"/>
    <property type="project" value="UniProtKB-SubCell"/>
</dbReference>
<dbReference type="InterPro" id="IPR000477">
    <property type="entry name" value="RT_dom"/>
</dbReference>
<evidence type="ECO:0000256" key="5">
    <source>
        <dbReference type="ARBA" id="ARBA00022679"/>
    </source>
</evidence>
<dbReference type="InterPro" id="IPR003545">
    <property type="entry name" value="Telomerase_RT"/>
</dbReference>
<accession>A0A8B8Q9I3</accession>
<dbReference type="GO" id="GO:0070034">
    <property type="term" value="F:telomerase RNA binding"/>
    <property type="evidence" value="ECO:0007669"/>
    <property type="project" value="TreeGrafter"/>
</dbReference>
<dbReference type="InterPro" id="IPR049139">
    <property type="entry name" value="TERT_C"/>
</dbReference>
<dbReference type="Proteomes" id="UP000827889">
    <property type="component" value="Chromosome 11"/>
</dbReference>
<keyword evidence="6 13" id="KW-0548">Nucleotidyltransferase</keyword>
<comment type="function">
    <text evidence="13">Telomerase is a ribonucleoprotein enzyme essential for the replication of chromosome termini in most eukaryotes. It elongates telomeres. It is a reverse transcriptase that adds simple sequence repeats to chromosome ends by copying a template sequence within the RNA component of the enzyme.</text>
</comment>
<dbReference type="PANTHER" id="PTHR12066">
    <property type="entry name" value="TELOMERASE REVERSE TRANSCRIPTASE"/>
    <property type="match status" value="1"/>
</dbReference>
<reference evidence="16" key="1">
    <citation type="submission" date="2025-08" db="UniProtKB">
        <authorList>
            <consortium name="RefSeq"/>
        </authorList>
    </citation>
    <scope>IDENTIFICATION</scope>
    <source>
        <tissue evidence="16">Leaf</tissue>
    </source>
</reference>
<keyword evidence="15" id="KW-1185">Reference proteome</keyword>
<dbReference type="InterPro" id="IPR043502">
    <property type="entry name" value="DNA/RNA_pol_sf"/>
</dbReference>
<keyword evidence="11 13" id="KW-0539">Nucleus</keyword>
<dbReference type="KEGG" id="rarg:115750511"/>